<evidence type="ECO:0000313" key="3">
    <source>
        <dbReference type="Proteomes" id="UP000191010"/>
    </source>
</evidence>
<evidence type="ECO:0000256" key="1">
    <source>
        <dbReference type="SAM" id="Coils"/>
    </source>
</evidence>
<keyword evidence="1" id="KW-0175">Coiled coil</keyword>
<dbReference type="Proteomes" id="UP000191010">
    <property type="component" value="Chromosome"/>
</dbReference>
<protein>
    <recommendedName>
        <fullName evidence="4">RHS repeat-associated core domain-containing protein</fullName>
    </recommendedName>
</protein>
<name>A0ABM6IYB0_9PSED</name>
<dbReference type="InterPro" id="IPR022385">
    <property type="entry name" value="Rhs_assc_core"/>
</dbReference>
<evidence type="ECO:0008006" key="4">
    <source>
        <dbReference type="Google" id="ProtNLM"/>
    </source>
</evidence>
<feature type="coiled-coil region" evidence="1">
    <location>
        <begin position="128"/>
        <end position="206"/>
    </location>
</feature>
<dbReference type="RefSeq" id="WP_078477863.1">
    <property type="nucleotide sequence ID" value="NZ_CP019952.1"/>
</dbReference>
<gene>
    <name evidence="2" type="ORF">B2J77_01685</name>
</gene>
<proteinExistence type="predicted"/>
<dbReference type="Gene3D" id="2.180.10.10">
    <property type="entry name" value="RHS repeat-associated core"/>
    <property type="match status" value="1"/>
</dbReference>
<keyword evidence="3" id="KW-1185">Reference proteome</keyword>
<dbReference type="NCBIfam" id="TIGR03696">
    <property type="entry name" value="Rhs_assc_core"/>
    <property type="match status" value="1"/>
</dbReference>
<dbReference type="EMBL" id="CP019952">
    <property type="protein sequence ID" value="AQW67021.1"/>
    <property type="molecule type" value="Genomic_DNA"/>
</dbReference>
<reference evidence="2 3" key="1">
    <citation type="submission" date="2017-02" db="EMBL/GenBank/DDBJ databases">
        <authorList>
            <person name="Guo L."/>
        </authorList>
    </citation>
    <scope>NUCLEOTIDE SEQUENCE [LARGE SCALE GENOMIC DNA]</scope>
    <source>
        <strain evidence="2 3">PRS09-11288</strain>
    </source>
</reference>
<sequence>MYTANSHNTLFTPAYTPYGFSPASASVPIAFAGEPYDVSSRGYLLGNGYRLYLPSIMRFASPDNISPFTVISSYSYCGGDPTNYKDPSGHYPIPPQSLINIFNKTRYAKYLKAYDTQKAAALDTYNQMQHTRQQITNHQSRIDKLIADIKSTCTSLDLAENYDAWAEHTRYQKILKKQKRELKSLKANSRAEIRALEERVTTLHSKFARQMDLLGLPANKAGLDQLEPINPMNIRQEIPLRRQSPPISRSENFTFKVRPSYQYLI</sequence>
<accession>A0ABM6IYB0</accession>
<organism evidence="2 3">
    <name type="scientific">Pseudomonas parafulva</name>
    <dbReference type="NCBI Taxonomy" id="157782"/>
    <lineage>
        <taxon>Bacteria</taxon>
        <taxon>Pseudomonadati</taxon>
        <taxon>Pseudomonadota</taxon>
        <taxon>Gammaproteobacteria</taxon>
        <taxon>Pseudomonadales</taxon>
        <taxon>Pseudomonadaceae</taxon>
        <taxon>Pseudomonas</taxon>
    </lineage>
</organism>
<evidence type="ECO:0000313" key="2">
    <source>
        <dbReference type="EMBL" id="AQW67021.1"/>
    </source>
</evidence>